<reference evidence="3 4" key="1">
    <citation type="submission" date="2024-04" db="EMBL/GenBank/DDBJ databases">
        <authorList>
            <person name="Rising A."/>
            <person name="Reimegard J."/>
            <person name="Sonavane S."/>
            <person name="Akerstrom W."/>
            <person name="Nylinder S."/>
            <person name="Hedman E."/>
            <person name="Kallberg Y."/>
        </authorList>
    </citation>
    <scope>NUCLEOTIDE SEQUENCE [LARGE SCALE GENOMIC DNA]</scope>
</reference>
<dbReference type="EMBL" id="CAXIEN010000098">
    <property type="protein sequence ID" value="CAL1277008.1"/>
    <property type="molecule type" value="Genomic_DNA"/>
</dbReference>
<dbReference type="Proteomes" id="UP001497382">
    <property type="component" value="Unassembled WGS sequence"/>
</dbReference>
<keyword evidence="2" id="KW-0472">Membrane</keyword>
<comment type="caution">
    <text evidence="3">The sequence shown here is derived from an EMBL/GenBank/DDBJ whole genome shotgun (WGS) entry which is preliminary data.</text>
</comment>
<feature type="compositionally biased region" description="Polar residues" evidence="1">
    <location>
        <begin position="207"/>
        <end position="230"/>
    </location>
</feature>
<proteinExistence type="predicted"/>
<feature type="compositionally biased region" description="Basic and acidic residues" evidence="1">
    <location>
        <begin position="193"/>
        <end position="203"/>
    </location>
</feature>
<feature type="region of interest" description="Disordered" evidence="1">
    <location>
        <begin position="190"/>
        <end position="230"/>
    </location>
</feature>
<keyword evidence="2" id="KW-1133">Transmembrane helix</keyword>
<evidence type="ECO:0000313" key="4">
    <source>
        <dbReference type="Proteomes" id="UP001497382"/>
    </source>
</evidence>
<organism evidence="3 4">
    <name type="scientific">Larinioides sclopetarius</name>
    <dbReference type="NCBI Taxonomy" id="280406"/>
    <lineage>
        <taxon>Eukaryota</taxon>
        <taxon>Metazoa</taxon>
        <taxon>Ecdysozoa</taxon>
        <taxon>Arthropoda</taxon>
        <taxon>Chelicerata</taxon>
        <taxon>Arachnida</taxon>
        <taxon>Araneae</taxon>
        <taxon>Araneomorphae</taxon>
        <taxon>Entelegynae</taxon>
        <taxon>Araneoidea</taxon>
        <taxon>Araneidae</taxon>
        <taxon>Larinioides</taxon>
    </lineage>
</organism>
<keyword evidence="2" id="KW-0812">Transmembrane</keyword>
<name>A0AAV2A2X3_9ARAC</name>
<evidence type="ECO:0000313" key="3">
    <source>
        <dbReference type="EMBL" id="CAL1277008.1"/>
    </source>
</evidence>
<gene>
    <name evidence="3" type="ORF">LARSCL_LOCUS8958</name>
</gene>
<accession>A0AAV2A2X3</accession>
<feature type="transmembrane region" description="Helical" evidence="2">
    <location>
        <begin position="161"/>
        <end position="182"/>
    </location>
</feature>
<sequence length="346" mass="38929">MAYICDFYKFYMHFDKHNINLRQKLLIYIMSFLLSFHCVQGDAEICQNLQMISHQSDIGNCSLVCSLKFEYVVSGVHLDELVLCRKNTTTAVMCGSHGECRHHHPGAYCKVIPCLCKTVQVPYNSYTFDPNMNIPKLSACVVSSRNFDPDLPLVPFPWKTLLIVIGIVLMFATFLACIKWLTPLIRSMQAKRTTRETRDRQGELPEDNTSLFSSAPQQTDNASTSQQCDSTSTPIDYYYPRGICIFRANPRTIFRANPRASQNSNRVSSRARYVTCSQAEGTLSGTLSNQDKPPPYETAIQLPPPSYEEVERAILESRSEGFGRIQQVEVHVPPSSVPLTASTSTA</sequence>
<evidence type="ECO:0000256" key="1">
    <source>
        <dbReference type="SAM" id="MobiDB-lite"/>
    </source>
</evidence>
<evidence type="ECO:0000256" key="2">
    <source>
        <dbReference type="SAM" id="Phobius"/>
    </source>
</evidence>
<dbReference type="AlphaFoldDB" id="A0AAV2A2X3"/>
<keyword evidence="4" id="KW-1185">Reference proteome</keyword>
<protein>
    <submittedName>
        <fullName evidence="3">Uncharacterized protein</fullName>
    </submittedName>
</protein>